<dbReference type="InterPro" id="IPR045864">
    <property type="entry name" value="aa-tRNA-synth_II/BPL/LPL"/>
</dbReference>
<proteinExistence type="predicted"/>
<reference evidence="1" key="1">
    <citation type="submission" date="2013-08" db="EMBL/GenBank/DDBJ databases">
        <authorList>
            <person name="Mendez C."/>
            <person name="Richter M."/>
            <person name="Ferrer M."/>
            <person name="Sanchez J."/>
        </authorList>
    </citation>
    <scope>NUCLEOTIDE SEQUENCE</scope>
</reference>
<dbReference type="AlphaFoldDB" id="T1BHZ1"/>
<organism evidence="1">
    <name type="scientific">mine drainage metagenome</name>
    <dbReference type="NCBI Taxonomy" id="410659"/>
    <lineage>
        <taxon>unclassified sequences</taxon>
        <taxon>metagenomes</taxon>
        <taxon>ecological metagenomes</taxon>
    </lineage>
</organism>
<dbReference type="GO" id="GO:0004812">
    <property type="term" value="F:aminoacyl-tRNA ligase activity"/>
    <property type="evidence" value="ECO:0007669"/>
    <property type="project" value="UniProtKB-KW"/>
</dbReference>
<protein>
    <submittedName>
        <fullName evidence="1">Histidyl-tRNA synthetase</fullName>
    </submittedName>
</protein>
<dbReference type="Gene3D" id="3.30.930.10">
    <property type="entry name" value="Bira Bifunctional Protein, Domain 2"/>
    <property type="match status" value="1"/>
</dbReference>
<keyword evidence="1" id="KW-0030">Aminoacyl-tRNA synthetase</keyword>
<sequence length="42" mass="4723">VGEETDIVSKEMYTWEDRARAQSEKAQSLTLRPENTAGVVRA</sequence>
<comment type="caution">
    <text evidence="1">The sequence shown here is derived from an EMBL/GenBank/DDBJ whole genome shotgun (WGS) entry which is preliminary data.</text>
</comment>
<feature type="non-terminal residue" evidence="1">
    <location>
        <position position="1"/>
    </location>
</feature>
<keyword evidence="1" id="KW-0436">Ligase</keyword>
<evidence type="ECO:0000313" key="1">
    <source>
        <dbReference type="EMBL" id="EQD68253.1"/>
    </source>
</evidence>
<gene>
    <name evidence="1" type="ORF">B1A_07424</name>
</gene>
<name>T1BHZ1_9ZZZZ</name>
<dbReference type="EMBL" id="AUZX01005349">
    <property type="protein sequence ID" value="EQD68253.1"/>
    <property type="molecule type" value="Genomic_DNA"/>
</dbReference>
<dbReference type="SUPFAM" id="SSF55681">
    <property type="entry name" value="Class II aaRS and biotin synthetases"/>
    <property type="match status" value="1"/>
</dbReference>
<reference evidence="1" key="2">
    <citation type="journal article" date="2014" name="ISME J.">
        <title>Microbial stratification in low pH oxic and suboxic macroscopic growths along an acid mine drainage.</title>
        <authorList>
            <person name="Mendez-Garcia C."/>
            <person name="Mesa V."/>
            <person name="Sprenger R.R."/>
            <person name="Richter M."/>
            <person name="Diez M.S."/>
            <person name="Solano J."/>
            <person name="Bargiela R."/>
            <person name="Golyshina O.V."/>
            <person name="Manteca A."/>
            <person name="Ramos J.L."/>
            <person name="Gallego J.R."/>
            <person name="Llorente I."/>
            <person name="Martins Dos Santos V.A."/>
            <person name="Jensen O.N."/>
            <person name="Pelaez A.I."/>
            <person name="Sanchez J."/>
            <person name="Ferrer M."/>
        </authorList>
    </citation>
    <scope>NUCLEOTIDE SEQUENCE</scope>
</reference>
<accession>T1BHZ1</accession>